<evidence type="ECO:0000256" key="1">
    <source>
        <dbReference type="SAM" id="MobiDB-lite"/>
    </source>
</evidence>
<evidence type="ECO:0000313" key="3">
    <source>
        <dbReference type="Proteomes" id="UP000327439"/>
    </source>
</evidence>
<proteinExistence type="predicted"/>
<accession>A0A5J5V5X4</accession>
<gene>
    <name evidence="2" type="ORF">ES319_A07G210700v1</name>
</gene>
<name>A0A5J5V5X4_GOSBA</name>
<dbReference type="Proteomes" id="UP000327439">
    <property type="component" value="Chromosome A07"/>
</dbReference>
<dbReference type="EMBL" id="CM018208">
    <property type="protein sequence ID" value="KAB2075261.1"/>
    <property type="molecule type" value="Genomic_DNA"/>
</dbReference>
<feature type="region of interest" description="Disordered" evidence="1">
    <location>
        <begin position="1"/>
        <end position="31"/>
    </location>
</feature>
<keyword evidence="3" id="KW-1185">Reference proteome</keyword>
<sequence>MLSQLMHSSSPFYQTPSKVPHTMAAEDTSTTPSQVWWTWGVGHATC</sequence>
<feature type="compositionally biased region" description="Polar residues" evidence="1">
    <location>
        <begin position="1"/>
        <end position="17"/>
    </location>
</feature>
<protein>
    <submittedName>
        <fullName evidence="2">Uncharacterized protein</fullName>
    </submittedName>
</protein>
<dbReference type="AlphaFoldDB" id="A0A5J5V5X4"/>
<organism evidence="2 3">
    <name type="scientific">Gossypium barbadense</name>
    <name type="common">Sea Island cotton</name>
    <name type="synonym">Hibiscus barbadensis</name>
    <dbReference type="NCBI Taxonomy" id="3634"/>
    <lineage>
        <taxon>Eukaryota</taxon>
        <taxon>Viridiplantae</taxon>
        <taxon>Streptophyta</taxon>
        <taxon>Embryophyta</taxon>
        <taxon>Tracheophyta</taxon>
        <taxon>Spermatophyta</taxon>
        <taxon>Magnoliopsida</taxon>
        <taxon>eudicotyledons</taxon>
        <taxon>Gunneridae</taxon>
        <taxon>Pentapetalae</taxon>
        <taxon>rosids</taxon>
        <taxon>malvids</taxon>
        <taxon>Malvales</taxon>
        <taxon>Malvaceae</taxon>
        <taxon>Malvoideae</taxon>
        <taxon>Gossypium</taxon>
    </lineage>
</organism>
<evidence type="ECO:0000313" key="2">
    <source>
        <dbReference type="EMBL" id="KAB2075261.1"/>
    </source>
</evidence>
<reference evidence="3" key="1">
    <citation type="journal article" date="2020" name="Nat. Genet.">
        <title>Genomic diversifications of five Gossypium allopolyploid species and their impact on cotton improvement.</title>
        <authorList>
            <person name="Chen Z.J."/>
            <person name="Sreedasyam A."/>
            <person name="Ando A."/>
            <person name="Song Q."/>
            <person name="De Santiago L.M."/>
            <person name="Hulse-Kemp A.M."/>
            <person name="Ding M."/>
            <person name="Ye W."/>
            <person name="Kirkbride R.C."/>
            <person name="Jenkins J."/>
            <person name="Plott C."/>
            <person name="Lovell J."/>
            <person name="Lin Y.M."/>
            <person name="Vaughn R."/>
            <person name="Liu B."/>
            <person name="Simpson S."/>
            <person name="Scheffler B.E."/>
            <person name="Wen L."/>
            <person name="Saski C.A."/>
            <person name="Grover C.E."/>
            <person name="Hu G."/>
            <person name="Conover J.L."/>
            <person name="Carlson J.W."/>
            <person name="Shu S."/>
            <person name="Boston L.B."/>
            <person name="Williams M."/>
            <person name="Peterson D.G."/>
            <person name="McGee K."/>
            <person name="Jones D.C."/>
            <person name="Wendel J.F."/>
            <person name="Stelly D.M."/>
            <person name="Grimwood J."/>
            <person name="Schmutz J."/>
        </authorList>
    </citation>
    <scope>NUCLEOTIDE SEQUENCE [LARGE SCALE GENOMIC DNA]</scope>
    <source>
        <strain evidence="3">cv. 3-79</strain>
    </source>
</reference>